<reference evidence="2" key="1">
    <citation type="journal article" date="2007" name="Nature">
        <title>The grapevine genome sequence suggests ancestral hexaploidization in major angiosperm phyla.</title>
        <authorList>
            <consortium name="The French-Italian Public Consortium for Grapevine Genome Characterization."/>
            <person name="Jaillon O."/>
            <person name="Aury J.-M."/>
            <person name="Noel B."/>
            <person name="Policriti A."/>
            <person name="Clepet C."/>
            <person name="Casagrande A."/>
            <person name="Choisne N."/>
            <person name="Aubourg S."/>
            <person name="Vitulo N."/>
            <person name="Jubin C."/>
            <person name="Vezzi A."/>
            <person name="Legeai F."/>
            <person name="Hugueney P."/>
            <person name="Dasilva C."/>
            <person name="Horner D."/>
            <person name="Mica E."/>
            <person name="Jublot D."/>
            <person name="Poulain J."/>
            <person name="Bruyere C."/>
            <person name="Billault A."/>
            <person name="Segurens B."/>
            <person name="Gouyvenoux M."/>
            <person name="Ugarte E."/>
            <person name="Cattonaro F."/>
            <person name="Anthouard V."/>
            <person name="Vico V."/>
            <person name="Del Fabbro C."/>
            <person name="Alaux M."/>
            <person name="Di Gaspero G."/>
            <person name="Dumas V."/>
            <person name="Felice N."/>
            <person name="Paillard S."/>
            <person name="Juman I."/>
            <person name="Moroldo M."/>
            <person name="Scalabrin S."/>
            <person name="Canaguier A."/>
            <person name="Le Clainche I."/>
            <person name="Malacrida G."/>
            <person name="Durand E."/>
            <person name="Pesole G."/>
            <person name="Laucou V."/>
            <person name="Chatelet P."/>
            <person name="Merdinoglu D."/>
            <person name="Delledonne M."/>
            <person name="Pezzotti M."/>
            <person name="Lecharny A."/>
            <person name="Scarpelli C."/>
            <person name="Artiguenave F."/>
            <person name="Pe M.E."/>
            <person name="Valle G."/>
            <person name="Morgante M."/>
            <person name="Caboche M."/>
            <person name="Adam-Blondon A.-F."/>
            <person name="Weissenbach J."/>
            <person name="Quetier F."/>
            <person name="Wincker P."/>
        </authorList>
    </citation>
    <scope>NUCLEOTIDE SEQUENCE [LARGE SCALE GENOMIC DNA]</scope>
    <source>
        <strain evidence="2">cv. Pinot noir / PN40024</strain>
    </source>
</reference>
<gene>
    <name evidence="1" type="ordered locus">VIT_16s0115g00140</name>
</gene>
<name>F6HCN2_VITVI</name>
<organism evidence="1 2">
    <name type="scientific">Vitis vinifera</name>
    <name type="common">Grape</name>
    <dbReference type="NCBI Taxonomy" id="29760"/>
    <lineage>
        <taxon>Eukaryota</taxon>
        <taxon>Viridiplantae</taxon>
        <taxon>Streptophyta</taxon>
        <taxon>Embryophyta</taxon>
        <taxon>Tracheophyta</taxon>
        <taxon>Spermatophyta</taxon>
        <taxon>Magnoliopsida</taxon>
        <taxon>eudicotyledons</taxon>
        <taxon>Gunneridae</taxon>
        <taxon>Pentapetalae</taxon>
        <taxon>rosids</taxon>
        <taxon>Vitales</taxon>
        <taxon>Vitaceae</taxon>
        <taxon>Viteae</taxon>
        <taxon>Vitis</taxon>
    </lineage>
</organism>
<dbReference type="InParanoid" id="F6HCN2"/>
<dbReference type="PaxDb" id="29760-VIT_16s0115g00140.t01"/>
<dbReference type="AlphaFoldDB" id="F6HCN2"/>
<dbReference type="HOGENOM" id="CLU_3415642_0_0_1"/>
<protein>
    <submittedName>
        <fullName evidence="1">Uncharacterized protein</fullName>
    </submittedName>
</protein>
<dbReference type="Proteomes" id="UP000009183">
    <property type="component" value="Chromosome 16"/>
</dbReference>
<keyword evidence="2" id="KW-1185">Reference proteome</keyword>
<sequence>MTQFAEDNLCSMKHAEGNVKAQAYRVG</sequence>
<dbReference type="EMBL" id="FN595518">
    <property type="protein sequence ID" value="CCB49977.1"/>
    <property type="molecule type" value="Genomic_DNA"/>
</dbReference>
<evidence type="ECO:0000313" key="1">
    <source>
        <dbReference type="EMBL" id="CCB49977.1"/>
    </source>
</evidence>
<accession>F6HCN2</accession>
<evidence type="ECO:0000313" key="2">
    <source>
        <dbReference type="Proteomes" id="UP000009183"/>
    </source>
</evidence>
<proteinExistence type="predicted"/>